<keyword evidence="3" id="KW-1185">Reference proteome</keyword>
<dbReference type="Proteomes" id="UP001224775">
    <property type="component" value="Unassembled WGS sequence"/>
</dbReference>
<protein>
    <submittedName>
        <fullName evidence="2">Uncharacterized protein</fullName>
    </submittedName>
</protein>
<gene>
    <name evidence="2" type="ORF">QTG54_011172</name>
</gene>
<proteinExistence type="predicted"/>
<feature type="region of interest" description="Disordered" evidence="1">
    <location>
        <begin position="176"/>
        <end position="201"/>
    </location>
</feature>
<comment type="caution">
    <text evidence="2">The sequence shown here is derived from an EMBL/GenBank/DDBJ whole genome shotgun (WGS) entry which is preliminary data.</text>
</comment>
<feature type="region of interest" description="Disordered" evidence="1">
    <location>
        <begin position="1615"/>
        <end position="1635"/>
    </location>
</feature>
<sequence length="1689" mass="189926">MNALDKKSIDSFLRVAGGLSISRSDTNAATTAGSNLVDSAKGASKIERAVKEGENLRLILRSNGHEFPANNNITADENNPEYVVCLAHHAPSDQFILFAFNSTTIPCRLIRYDRDGKVIESGSVLTWGEIDAAALVAAVNKCHEDNASYFDGAACTVSDAEGRGECLRLVHMNHGAKGSDEEMSDSEEEDEDSEEEEEEEYEAIRSVILKELLSNGPKGANFHHPDPSFLLPLSRSISKELKRWRYMCNHAPSRSKWPKLPSPSEWDAANVDNDDDAMSGVEKIEFDNTVSKRNSQFRKSVKYCQDAMEKMISLLCKIAERGDDSASTYELGKEGIVSLTTLEFMNQQHAESWPDYHDVFEEIDQTCYEASNEIKNYLMTWDSDSGGISEESDEEESAEEEDTYIEVATKLVNTWIKEDKALLKALSTVVATIDQSLRSEQQSLQSAIDSIKAELDSISSLKKEAERATRLNTVRFVKLWNNSCPEDVEEEPGVRLSPLMPQWTELSLEQHLSFGWWVSEHEDPSVMNFVIDIAGLTAYLNRCITDVTDFSTSRSQKKFDSVWAKKMQPAIDSTLESIKTFLELGDLRNASIVSACCLGVFCDGAIIGAVGHWYEHNDDYRENETSDNVTSKFQKLWRKYDPYVAAIALAYCDIESPKREAGSHWFFDALQSGLVYAPCDSSDIHWSNVIIRQTVEYEVWWDRLSHPACGIFFHHGWQHQIFLRLRSCNKKEELSLLGLTNYEAPIVIKARFNMVKKLGRTRDAIAFARVTRGDHECIHYLFDNGLVDEAMVQASASKNVEGLSQLSKDLVSTNPCASVLCIQAHILGVMEGLDTQNNYRGFPEKGIDHLIGILQENWLRPSDVGELPDHCVSSGAPSLRLLTTISLARAFLCAAKSTAEVQAIFEQKYFAECGISPLLATIAIATRARMAGGKSISSDMSLKHLLRKMGLLSMEITDVSGFLTQFQPVVKNLGGMDYLDLVCFLYESAKFLIEEGCRSVFCFTLLLYSSVQIGVRTGCESFALDVIRSLKEVEEDRFEFGFYTSTSPLSSLSACFSALFSNCGYDACQDVQIALLETFLQVKVEHSNSSYHSNIFNRDVHQSRVWMGMAYLHHHGRKAAIDAIVSSIISNQLGDSDTDEVILQTLRSLAEVDEARGGNHTMESYVNSAKREQFTEKERDEITKGFISRVLETAPFLAATTIADLIRQYREIDPLFLVCDSTDLETKLSSASEFKLALSKRASLFVTCTIMHYVHDNTYTVLELGLSWLRNALYSGDFIQFDNSEKRGWSQSRYEEERDYQMFLSADAWSNSYLYRNAHKILEGRPKLAAKALVAVLEAKALLALEETPRISHLCREALVLCRILEFLLEPTLNGIAAVDDAWRNSQLREDQLPPVLQPSKLVSFIMDPEWSLRPDYSAKPDVLEEDYVSSTAFLDDRVAIAVNYGHITGAASLCAKALNNEFWTKLSDRSRRWSISYNCGKNIRRVLRASLHVINGAITSREDLPEDYVNHALHMVLSMNWFRACSKCSPNSSSVNMHAQQLVVCIDSVALVHDIALAWSDLLDQTKSPFGQSLSHCLNVLRCVSRCIHILEEGNFLTSQCDECYLRHDITHSENDDDSGNEDDVTDEQIQPRKKRKLLESSTAGSYFKELEGYAVQLHMKEQCDWCIDATRRIEKSRILDAIHRIEE</sequence>
<feature type="compositionally biased region" description="Acidic residues" evidence="1">
    <location>
        <begin position="181"/>
        <end position="201"/>
    </location>
</feature>
<evidence type="ECO:0000313" key="2">
    <source>
        <dbReference type="EMBL" id="KAK1737878.1"/>
    </source>
</evidence>
<evidence type="ECO:0000256" key="1">
    <source>
        <dbReference type="SAM" id="MobiDB-lite"/>
    </source>
</evidence>
<evidence type="ECO:0000313" key="3">
    <source>
        <dbReference type="Proteomes" id="UP001224775"/>
    </source>
</evidence>
<name>A0AAD9D9P3_9STRA</name>
<organism evidence="2 3">
    <name type="scientific">Skeletonema marinoi</name>
    <dbReference type="NCBI Taxonomy" id="267567"/>
    <lineage>
        <taxon>Eukaryota</taxon>
        <taxon>Sar</taxon>
        <taxon>Stramenopiles</taxon>
        <taxon>Ochrophyta</taxon>
        <taxon>Bacillariophyta</taxon>
        <taxon>Coscinodiscophyceae</taxon>
        <taxon>Thalassiosirophycidae</taxon>
        <taxon>Thalassiosirales</taxon>
        <taxon>Skeletonemataceae</taxon>
        <taxon>Skeletonema</taxon>
        <taxon>Skeletonema marinoi-dohrnii complex</taxon>
    </lineage>
</organism>
<dbReference type="EMBL" id="JATAAI010000022">
    <property type="protein sequence ID" value="KAK1737878.1"/>
    <property type="molecule type" value="Genomic_DNA"/>
</dbReference>
<feature type="compositionally biased region" description="Acidic residues" evidence="1">
    <location>
        <begin position="1616"/>
        <end position="1628"/>
    </location>
</feature>
<accession>A0AAD9D9P3</accession>
<reference evidence="2" key="1">
    <citation type="submission" date="2023-06" db="EMBL/GenBank/DDBJ databases">
        <title>Survivors Of The Sea: Transcriptome response of Skeletonema marinoi to long-term dormancy.</title>
        <authorList>
            <person name="Pinder M.I.M."/>
            <person name="Kourtchenko O."/>
            <person name="Robertson E.K."/>
            <person name="Larsson T."/>
            <person name="Maumus F."/>
            <person name="Osuna-Cruz C.M."/>
            <person name="Vancaester E."/>
            <person name="Stenow R."/>
            <person name="Vandepoele K."/>
            <person name="Ploug H."/>
            <person name="Bruchert V."/>
            <person name="Godhe A."/>
            <person name="Topel M."/>
        </authorList>
    </citation>
    <scope>NUCLEOTIDE SEQUENCE</scope>
    <source>
        <strain evidence="2">R05AC</strain>
    </source>
</reference>